<evidence type="ECO:0000256" key="1">
    <source>
        <dbReference type="SAM" id="MobiDB-lite"/>
    </source>
</evidence>
<organism evidence="2 3">
    <name type="scientific">Dichanthelium oligosanthes</name>
    <dbReference type="NCBI Taxonomy" id="888268"/>
    <lineage>
        <taxon>Eukaryota</taxon>
        <taxon>Viridiplantae</taxon>
        <taxon>Streptophyta</taxon>
        <taxon>Embryophyta</taxon>
        <taxon>Tracheophyta</taxon>
        <taxon>Spermatophyta</taxon>
        <taxon>Magnoliopsida</taxon>
        <taxon>Liliopsida</taxon>
        <taxon>Poales</taxon>
        <taxon>Poaceae</taxon>
        <taxon>PACMAD clade</taxon>
        <taxon>Panicoideae</taxon>
        <taxon>Panicodae</taxon>
        <taxon>Paniceae</taxon>
        <taxon>Dichantheliinae</taxon>
        <taxon>Dichanthelium</taxon>
    </lineage>
</organism>
<evidence type="ECO:0000313" key="2">
    <source>
        <dbReference type="EMBL" id="OEL19492.1"/>
    </source>
</evidence>
<name>A0A1E5V2W5_9POAL</name>
<evidence type="ECO:0008006" key="4">
    <source>
        <dbReference type="Google" id="ProtNLM"/>
    </source>
</evidence>
<dbReference type="AlphaFoldDB" id="A0A1E5V2W5"/>
<dbReference type="STRING" id="888268.A0A1E5V2W5"/>
<dbReference type="OrthoDB" id="602515at2759"/>
<gene>
    <name evidence="2" type="ORF">BAE44_0019491</name>
</gene>
<dbReference type="Proteomes" id="UP000095767">
    <property type="component" value="Unassembled WGS sequence"/>
</dbReference>
<dbReference type="InterPro" id="IPR036047">
    <property type="entry name" value="F-box-like_dom_sf"/>
</dbReference>
<accession>A0A1E5V2W5</accession>
<reference evidence="2 3" key="1">
    <citation type="submission" date="2016-09" db="EMBL/GenBank/DDBJ databases">
        <title>The draft genome of Dichanthelium oligosanthes: A C3 panicoid grass species.</title>
        <authorList>
            <person name="Studer A.J."/>
            <person name="Schnable J.C."/>
            <person name="Brutnell T.P."/>
        </authorList>
    </citation>
    <scope>NUCLEOTIDE SEQUENCE [LARGE SCALE GENOMIC DNA]</scope>
    <source>
        <strain evidence="3">cv. Kellogg 1175</strain>
        <tissue evidence="2">Leaf</tissue>
    </source>
</reference>
<sequence>MEIRVPPVPMDRTTSDLWRDRGMDPQSLEDHTRSALSLVHFALPVQPVSHHGALSALPALVGADRISALPDALHRNIVSRLPVKDAALSRHWRGVWH</sequence>
<feature type="region of interest" description="Disordered" evidence="1">
    <location>
        <begin position="1"/>
        <end position="20"/>
    </location>
</feature>
<dbReference type="EMBL" id="LWDX02053381">
    <property type="protein sequence ID" value="OEL19492.1"/>
    <property type="molecule type" value="Genomic_DNA"/>
</dbReference>
<keyword evidence="3" id="KW-1185">Reference proteome</keyword>
<dbReference type="SUPFAM" id="SSF81383">
    <property type="entry name" value="F-box domain"/>
    <property type="match status" value="1"/>
</dbReference>
<evidence type="ECO:0000313" key="3">
    <source>
        <dbReference type="Proteomes" id="UP000095767"/>
    </source>
</evidence>
<comment type="caution">
    <text evidence="2">The sequence shown here is derived from an EMBL/GenBank/DDBJ whole genome shotgun (WGS) entry which is preliminary data.</text>
</comment>
<protein>
    <recommendedName>
        <fullName evidence="4">F-box domain-containing protein</fullName>
    </recommendedName>
</protein>
<proteinExistence type="predicted"/>